<protein>
    <submittedName>
        <fullName evidence="2">Uncharacterized protein</fullName>
    </submittedName>
</protein>
<gene>
    <name evidence="1" type="ORF">UFOVP302_12</name>
    <name evidence="2" type="ORF">UFOVP579_12</name>
</gene>
<sequence length="143" mass="15138">MKNLIVLLIALVSFTLTTTAQSTTPRWGNGVSSDNTGRALNWKYQTVTDATGADSTTLAPSAYQTVVRVAVIDSFYFKSPVVTKSYAGDNLMIVASGASGKKVKFAGTNFISAGTATISTNGRAVICFIFDGAVWVEKSRVVL</sequence>
<dbReference type="EMBL" id="LR796316">
    <property type="protein sequence ID" value="CAB4136040.1"/>
    <property type="molecule type" value="Genomic_DNA"/>
</dbReference>
<accession>A0A6J5PFG5</accession>
<dbReference type="EMBL" id="LR796829">
    <property type="protein sequence ID" value="CAB4168656.1"/>
    <property type="molecule type" value="Genomic_DNA"/>
</dbReference>
<organism evidence="2">
    <name type="scientific">uncultured Caudovirales phage</name>
    <dbReference type="NCBI Taxonomy" id="2100421"/>
    <lineage>
        <taxon>Viruses</taxon>
        <taxon>Duplodnaviria</taxon>
        <taxon>Heunggongvirae</taxon>
        <taxon>Uroviricota</taxon>
        <taxon>Caudoviricetes</taxon>
        <taxon>Peduoviridae</taxon>
        <taxon>Maltschvirus</taxon>
        <taxon>Maltschvirus maltsch</taxon>
    </lineage>
</organism>
<evidence type="ECO:0000313" key="1">
    <source>
        <dbReference type="EMBL" id="CAB4136040.1"/>
    </source>
</evidence>
<name>A0A6J5PFG5_9CAUD</name>
<evidence type="ECO:0000313" key="2">
    <source>
        <dbReference type="EMBL" id="CAB4168656.1"/>
    </source>
</evidence>
<proteinExistence type="predicted"/>
<reference evidence="2" key="1">
    <citation type="submission" date="2020-04" db="EMBL/GenBank/DDBJ databases">
        <authorList>
            <person name="Chiriac C."/>
            <person name="Salcher M."/>
            <person name="Ghai R."/>
            <person name="Kavagutti S V."/>
        </authorList>
    </citation>
    <scope>NUCLEOTIDE SEQUENCE</scope>
</reference>